<dbReference type="EMBL" id="SRHE01000395">
    <property type="protein sequence ID" value="TWW09085.1"/>
    <property type="molecule type" value="Genomic_DNA"/>
</dbReference>
<dbReference type="AlphaFoldDB" id="A0A5C6M4M5"/>
<reference evidence="2 3" key="1">
    <citation type="submission" date="2019-08" db="EMBL/GenBank/DDBJ databases">
        <title>100 year-old enigma solved: identification of Planctomyces bekefii, the type genus and species of the phylum Planctomycetes.</title>
        <authorList>
            <person name="Svetlana D.N."/>
            <person name="Overmann J."/>
        </authorList>
    </citation>
    <scope>NUCLEOTIDE SEQUENCE [LARGE SCALE GENOMIC DNA]</scope>
    <source>
        <strain evidence="2">Phe10_nw2017</strain>
    </source>
</reference>
<feature type="region of interest" description="Disordered" evidence="1">
    <location>
        <begin position="1"/>
        <end position="43"/>
    </location>
</feature>
<evidence type="ECO:0000256" key="1">
    <source>
        <dbReference type="SAM" id="MobiDB-lite"/>
    </source>
</evidence>
<protein>
    <submittedName>
        <fullName evidence="2">Uncharacterized protein</fullName>
    </submittedName>
</protein>
<accession>A0A5C6M4M5</accession>
<evidence type="ECO:0000313" key="2">
    <source>
        <dbReference type="EMBL" id="TWW09085.1"/>
    </source>
</evidence>
<sequence length="43" mass="4481">QGTEKTRESPELNGSTQPGTPGGWMGGSKGERGRLADGEFLCT</sequence>
<feature type="compositionally biased region" description="Basic and acidic residues" evidence="1">
    <location>
        <begin position="1"/>
        <end position="10"/>
    </location>
</feature>
<proteinExistence type="predicted"/>
<reference evidence="2 3" key="2">
    <citation type="submission" date="2019-08" db="EMBL/GenBank/DDBJ databases">
        <authorList>
            <person name="Henke P."/>
        </authorList>
    </citation>
    <scope>NUCLEOTIDE SEQUENCE [LARGE SCALE GENOMIC DNA]</scope>
    <source>
        <strain evidence="2">Phe10_nw2017</strain>
    </source>
</reference>
<keyword evidence="3" id="KW-1185">Reference proteome</keyword>
<dbReference type="Proteomes" id="UP000321083">
    <property type="component" value="Unassembled WGS sequence"/>
</dbReference>
<gene>
    <name evidence="2" type="ORF">E3A20_17870</name>
</gene>
<organism evidence="2 3">
    <name type="scientific">Planctomyces bekefii</name>
    <dbReference type="NCBI Taxonomy" id="1653850"/>
    <lineage>
        <taxon>Bacteria</taxon>
        <taxon>Pseudomonadati</taxon>
        <taxon>Planctomycetota</taxon>
        <taxon>Planctomycetia</taxon>
        <taxon>Planctomycetales</taxon>
        <taxon>Planctomycetaceae</taxon>
        <taxon>Planctomyces</taxon>
    </lineage>
</organism>
<name>A0A5C6M4M5_9PLAN</name>
<feature type="non-terminal residue" evidence="2">
    <location>
        <position position="1"/>
    </location>
</feature>
<evidence type="ECO:0000313" key="3">
    <source>
        <dbReference type="Proteomes" id="UP000321083"/>
    </source>
</evidence>
<comment type="caution">
    <text evidence="2">The sequence shown here is derived from an EMBL/GenBank/DDBJ whole genome shotgun (WGS) entry which is preliminary data.</text>
</comment>